<dbReference type="PROSITE" id="PS50011">
    <property type="entry name" value="PROTEIN_KINASE_DOM"/>
    <property type="match status" value="1"/>
</dbReference>
<gene>
    <name evidence="13" type="ORF">HPB51_025438</name>
</gene>
<keyword evidence="4" id="KW-0808">Transferase</keyword>
<dbReference type="VEuPathDB" id="VectorBase:LOC119175586"/>
<keyword evidence="6" id="KW-0418">Kinase</keyword>
<dbReference type="InterPro" id="IPR011009">
    <property type="entry name" value="Kinase-like_dom_sf"/>
</dbReference>
<keyword evidence="3" id="KW-0597">Phosphoprotein</keyword>
<comment type="subcellular location">
    <subcellularLocation>
        <location evidence="1">Nucleus</location>
    </subcellularLocation>
</comment>
<name>A0A9J6DE25_RHIMP</name>
<evidence type="ECO:0000313" key="14">
    <source>
        <dbReference type="Proteomes" id="UP000821866"/>
    </source>
</evidence>
<comment type="catalytic activity">
    <reaction evidence="11">
        <text>[DNA-directed RNA polymerase] + ATP = phospho-[DNA-directed RNA polymerase] + ADP + H(+)</text>
        <dbReference type="Rhea" id="RHEA:10216"/>
        <dbReference type="Rhea" id="RHEA-COMP:11321"/>
        <dbReference type="Rhea" id="RHEA-COMP:11322"/>
        <dbReference type="ChEBI" id="CHEBI:15378"/>
        <dbReference type="ChEBI" id="CHEBI:30616"/>
        <dbReference type="ChEBI" id="CHEBI:43176"/>
        <dbReference type="ChEBI" id="CHEBI:68546"/>
        <dbReference type="ChEBI" id="CHEBI:456216"/>
        <dbReference type="EC" id="2.7.11.23"/>
    </reaction>
</comment>
<dbReference type="SUPFAM" id="SSF56112">
    <property type="entry name" value="Protein kinase-like (PK-like)"/>
    <property type="match status" value="1"/>
</dbReference>
<evidence type="ECO:0000256" key="1">
    <source>
        <dbReference type="ARBA" id="ARBA00004123"/>
    </source>
</evidence>
<keyword evidence="8" id="KW-0539">Nucleus</keyword>
<comment type="catalytic activity">
    <reaction evidence="10">
        <text>L-seryl-[protein] + ATP = O-phospho-L-seryl-[protein] + ADP + H(+)</text>
        <dbReference type="Rhea" id="RHEA:17989"/>
        <dbReference type="Rhea" id="RHEA-COMP:9863"/>
        <dbReference type="Rhea" id="RHEA-COMP:11604"/>
        <dbReference type="ChEBI" id="CHEBI:15378"/>
        <dbReference type="ChEBI" id="CHEBI:29999"/>
        <dbReference type="ChEBI" id="CHEBI:30616"/>
        <dbReference type="ChEBI" id="CHEBI:83421"/>
        <dbReference type="ChEBI" id="CHEBI:456216"/>
        <dbReference type="EC" id="2.7.11.22"/>
    </reaction>
</comment>
<evidence type="ECO:0000256" key="2">
    <source>
        <dbReference type="ARBA" id="ARBA00022527"/>
    </source>
</evidence>
<evidence type="ECO:0000256" key="4">
    <source>
        <dbReference type="ARBA" id="ARBA00022679"/>
    </source>
</evidence>
<comment type="catalytic activity">
    <reaction evidence="9">
        <text>L-threonyl-[protein] + ATP = O-phospho-L-threonyl-[protein] + ADP + H(+)</text>
        <dbReference type="Rhea" id="RHEA:46608"/>
        <dbReference type="Rhea" id="RHEA-COMP:11060"/>
        <dbReference type="Rhea" id="RHEA-COMP:11605"/>
        <dbReference type="ChEBI" id="CHEBI:15378"/>
        <dbReference type="ChEBI" id="CHEBI:30013"/>
        <dbReference type="ChEBI" id="CHEBI:30616"/>
        <dbReference type="ChEBI" id="CHEBI:61977"/>
        <dbReference type="ChEBI" id="CHEBI:456216"/>
        <dbReference type="EC" id="2.7.11.22"/>
    </reaction>
</comment>
<dbReference type="EMBL" id="JABSTU010000010">
    <property type="protein sequence ID" value="KAH8020234.1"/>
    <property type="molecule type" value="Genomic_DNA"/>
</dbReference>
<dbReference type="GO" id="GO:0007095">
    <property type="term" value="P:mitotic G2 DNA damage checkpoint signaling"/>
    <property type="evidence" value="ECO:0007669"/>
    <property type="project" value="TreeGrafter"/>
</dbReference>
<keyword evidence="2" id="KW-0723">Serine/threonine-protein kinase</keyword>
<evidence type="ECO:0000256" key="10">
    <source>
        <dbReference type="ARBA" id="ARBA00048367"/>
    </source>
</evidence>
<evidence type="ECO:0000256" key="8">
    <source>
        <dbReference type="ARBA" id="ARBA00023242"/>
    </source>
</evidence>
<keyword evidence="5" id="KW-0547">Nucleotide-binding</keyword>
<dbReference type="Gene3D" id="1.10.510.10">
    <property type="entry name" value="Transferase(Phosphotransferase) domain 1"/>
    <property type="match status" value="1"/>
</dbReference>
<protein>
    <recommendedName>
        <fullName evidence="12">Protein kinase domain-containing protein</fullName>
    </recommendedName>
</protein>
<dbReference type="GO" id="GO:0005524">
    <property type="term" value="F:ATP binding"/>
    <property type="evidence" value="ECO:0007669"/>
    <property type="project" value="UniProtKB-KW"/>
</dbReference>
<dbReference type="InterPro" id="IPR000719">
    <property type="entry name" value="Prot_kinase_dom"/>
</dbReference>
<dbReference type="Pfam" id="PF00069">
    <property type="entry name" value="Pkinase"/>
    <property type="match status" value="1"/>
</dbReference>
<dbReference type="InterPro" id="IPR050108">
    <property type="entry name" value="CDK"/>
</dbReference>
<evidence type="ECO:0000256" key="11">
    <source>
        <dbReference type="ARBA" id="ARBA00049280"/>
    </source>
</evidence>
<evidence type="ECO:0000256" key="6">
    <source>
        <dbReference type="ARBA" id="ARBA00022777"/>
    </source>
</evidence>
<organism evidence="13 14">
    <name type="scientific">Rhipicephalus microplus</name>
    <name type="common">Cattle tick</name>
    <name type="synonym">Boophilus microplus</name>
    <dbReference type="NCBI Taxonomy" id="6941"/>
    <lineage>
        <taxon>Eukaryota</taxon>
        <taxon>Metazoa</taxon>
        <taxon>Ecdysozoa</taxon>
        <taxon>Arthropoda</taxon>
        <taxon>Chelicerata</taxon>
        <taxon>Arachnida</taxon>
        <taxon>Acari</taxon>
        <taxon>Parasitiformes</taxon>
        <taxon>Ixodida</taxon>
        <taxon>Ixodoidea</taxon>
        <taxon>Ixodidae</taxon>
        <taxon>Rhipicephalinae</taxon>
        <taxon>Rhipicephalus</taxon>
        <taxon>Boophilus</taxon>
    </lineage>
</organism>
<accession>A0A9J6DE25</accession>
<dbReference type="AlphaFoldDB" id="A0A9J6DE25"/>
<evidence type="ECO:0000256" key="9">
    <source>
        <dbReference type="ARBA" id="ARBA00047811"/>
    </source>
</evidence>
<comment type="caution">
    <text evidence="13">The sequence shown here is derived from an EMBL/GenBank/DDBJ whole genome shotgun (WGS) entry which is preliminary data.</text>
</comment>
<dbReference type="GO" id="GO:0000086">
    <property type="term" value="P:G2/M transition of mitotic cell cycle"/>
    <property type="evidence" value="ECO:0007669"/>
    <property type="project" value="TreeGrafter"/>
</dbReference>
<keyword evidence="7" id="KW-0067">ATP-binding</keyword>
<evidence type="ECO:0000313" key="13">
    <source>
        <dbReference type="EMBL" id="KAH8020234.1"/>
    </source>
</evidence>
<dbReference type="GO" id="GO:0004693">
    <property type="term" value="F:cyclin-dependent protein serine/threonine kinase activity"/>
    <property type="evidence" value="ECO:0007669"/>
    <property type="project" value="UniProtKB-EC"/>
</dbReference>
<reference evidence="13" key="1">
    <citation type="journal article" date="2020" name="Cell">
        <title>Large-Scale Comparative Analyses of Tick Genomes Elucidate Their Genetic Diversity and Vector Capacities.</title>
        <authorList>
            <consortium name="Tick Genome and Microbiome Consortium (TIGMIC)"/>
            <person name="Jia N."/>
            <person name="Wang J."/>
            <person name="Shi W."/>
            <person name="Du L."/>
            <person name="Sun Y."/>
            <person name="Zhan W."/>
            <person name="Jiang J.F."/>
            <person name="Wang Q."/>
            <person name="Zhang B."/>
            <person name="Ji P."/>
            <person name="Bell-Sakyi L."/>
            <person name="Cui X.M."/>
            <person name="Yuan T.T."/>
            <person name="Jiang B.G."/>
            <person name="Yang W.F."/>
            <person name="Lam T.T."/>
            <person name="Chang Q.C."/>
            <person name="Ding S.J."/>
            <person name="Wang X.J."/>
            <person name="Zhu J.G."/>
            <person name="Ruan X.D."/>
            <person name="Zhao L."/>
            <person name="Wei J.T."/>
            <person name="Ye R.Z."/>
            <person name="Que T.C."/>
            <person name="Du C.H."/>
            <person name="Zhou Y.H."/>
            <person name="Cheng J.X."/>
            <person name="Dai P.F."/>
            <person name="Guo W.B."/>
            <person name="Han X.H."/>
            <person name="Huang E.J."/>
            <person name="Li L.F."/>
            <person name="Wei W."/>
            <person name="Gao Y.C."/>
            <person name="Liu J.Z."/>
            <person name="Shao H.Z."/>
            <person name="Wang X."/>
            <person name="Wang C.C."/>
            <person name="Yang T.C."/>
            <person name="Huo Q.B."/>
            <person name="Li W."/>
            <person name="Chen H.Y."/>
            <person name="Chen S.E."/>
            <person name="Zhou L.G."/>
            <person name="Ni X.B."/>
            <person name="Tian J.H."/>
            <person name="Sheng Y."/>
            <person name="Liu T."/>
            <person name="Pan Y.S."/>
            <person name="Xia L.Y."/>
            <person name="Li J."/>
            <person name="Zhao F."/>
            <person name="Cao W.C."/>
        </authorList>
    </citation>
    <scope>NUCLEOTIDE SEQUENCE</scope>
    <source>
        <strain evidence="13">Rmic-2018</strain>
    </source>
</reference>
<feature type="domain" description="Protein kinase" evidence="12">
    <location>
        <begin position="1"/>
        <end position="142"/>
    </location>
</feature>
<reference evidence="13" key="2">
    <citation type="submission" date="2021-09" db="EMBL/GenBank/DDBJ databases">
        <authorList>
            <person name="Jia N."/>
            <person name="Wang J."/>
            <person name="Shi W."/>
            <person name="Du L."/>
            <person name="Sun Y."/>
            <person name="Zhan W."/>
            <person name="Jiang J."/>
            <person name="Wang Q."/>
            <person name="Zhang B."/>
            <person name="Ji P."/>
            <person name="Sakyi L.B."/>
            <person name="Cui X."/>
            <person name="Yuan T."/>
            <person name="Jiang B."/>
            <person name="Yang W."/>
            <person name="Lam T.T.-Y."/>
            <person name="Chang Q."/>
            <person name="Ding S."/>
            <person name="Wang X."/>
            <person name="Zhu J."/>
            <person name="Ruan X."/>
            <person name="Zhao L."/>
            <person name="Wei J."/>
            <person name="Que T."/>
            <person name="Du C."/>
            <person name="Cheng J."/>
            <person name="Dai P."/>
            <person name="Han X."/>
            <person name="Huang E."/>
            <person name="Gao Y."/>
            <person name="Liu J."/>
            <person name="Shao H."/>
            <person name="Ye R."/>
            <person name="Li L."/>
            <person name="Wei W."/>
            <person name="Wang X."/>
            <person name="Wang C."/>
            <person name="Huo Q."/>
            <person name="Li W."/>
            <person name="Guo W."/>
            <person name="Chen H."/>
            <person name="Chen S."/>
            <person name="Zhou L."/>
            <person name="Zhou L."/>
            <person name="Ni X."/>
            <person name="Tian J."/>
            <person name="Zhou Y."/>
            <person name="Sheng Y."/>
            <person name="Liu T."/>
            <person name="Pan Y."/>
            <person name="Xia L."/>
            <person name="Li J."/>
            <person name="Zhao F."/>
            <person name="Cao W."/>
        </authorList>
    </citation>
    <scope>NUCLEOTIDE SEQUENCE</scope>
    <source>
        <strain evidence="13">Rmic-2018</strain>
        <tissue evidence="13">Larvae</tissue>
    </source>
</reference>
<sequence>MPPSKAVHLVFEYMTMDLRALLDSHAKKRPLDDAVVKKYLGQIVAAILFCHKRRFLRRDFKPANVLVDGNGDLKVADFGFSRAFTPPVRSLTSKVGTLWYRAPEMLLGASSYSTPVDVWSIGCIFFELLTSKTLFRGDSEID</sequence>
<evidence type="ECO:0000256" key="5">
    <source>
        <dbReference type="ARBA" id="ARBA00022741"/>
    </source>
</evidence>
<dbReference type="Proteomes" id="UP000821866">
    <property type="component" value="Chromosome 8"/>
</dbReference>
<evidence type="ECO:0000259" key="12">
    <source>
        <dbReference type="PROSITE" id="PS50011"/>
    </source>
</evidence>
<keyword evidence="14" id="KW-1185">Reference proteome</keyword>
<dbReference type="SMART" id="SM00220">
    <property type="entry name" value="S_TKc"/>
    <property type="match status" value="1"/>
</dbReference>
<proteinExistence type="predicted"/>
<dbReference type="PANTHER" id="PTHR24056">
    <property type="entry name" value="CELL DIVISION PROTEIN KINASE"/>
    <property type="match status" value="1"/>
</dbReference>
<dbReference type="GO" id="GO:0005634">
    <property type="term" value="C:nucleus"/>
    <property type="evidence" value="ECO:0007669"/>
    <property type="project" value="UniProtKB-SubCell"/>
</dbReference>
<evidence type="ECO:0000256" key="7">
    <source>
        <dbReference type="ARBA" id="ARBA00022840"/>
    </source>
</evidence>
<dbReference type="PANTHER" id="PTHR24056:SF334">
    <property type="entry name" value="CYCLIN-DEPENDENT KINASE 1"/>
    <property type="match status" value="1"/>
</dbReference>
<evidence type="ECO:0000256" key="3">
    <source>
        <dbReference type="ARBA" id="ARBA00022553"/>
    </source>
</evidence>
<dbReference type="GO" id="GO:0008353">
    <property type="term" value="F:RNA polymerase II CTD heptapeptide repeat kinase activity"/>
    <property type="evidence" value="ECO:0007669"/>
    <property type="project" value="UniProtKB-EC"/>
</dbReference>